<dbReference type="InterPro" id="IPR007492">
    <property type="entry name" value="LytTR_DNA-bd_dom"/>
</dbReference>
<dbReference type="AlphaFoldDB" id="A0A9X2P923"/>
<comment type="caution">
    <text evidence="3">The sequence shown here is derived from an EMBL/GenBank/DDBJ whole genome shotgun (WGS) entry which is preliminary data.</text>
</comment>
<dbReference type="Proteomes" id="UP001142175">
    <property type="component" value="Unassembled WGS sequence"/>
</dbReference>
<dbReference type="PANTHER" id="PTHR37299:SF1">
    <property type="entry name" value="STAGE 0 SPORULATION PROTEIN A HOMOLOG"/>
    <property type="match status" value="1"/>
</dbReference>
<name>A0A9X2P923_9BACT</name>
<feature type="transmembrane region" description="Helical" evidence="1">
    <location>
        <begin position="126"/>
        <end position="143"/>
    </location>
</feature>
<dbReference type="GO" id="GO:0003677">
    <property type="term" value="F:DNA binding"/>
    <property type="evidence" value="ECO:0007669"/>
    <property type="project" value="InterPro"/>
</dbReference>
<dbReference type="Pfam" id="PF04397">
    <property type="entry name" value="LytTR"/>
    <property type="match status" value="1"/>
</dbReference>
<dbReference type="EMBL" id="JANSUY010000015">
    <property type="protein sequence ID" value="MCR9016558.1"/>
    <property type="molecule type" value="Genomic_DNA"/>
</dbReference>
<keyword evidence="1" id="KW-0812">Transmembrane</keyword>
<dbReference type="RefSeq" id="WP_258424405.1">
    <property type="nucleotide sequence ID" value="NZ_JANSUY010000015.1"/>
</dbReference>
<evidence type="ECO:0000313" key="3">
    <source>
        <dbReference type="EMBL" id="MCR9016558.1"/>
    </source>
</evidence>
<proteinExistence type="predicted"/>
<keyword evidence="1" id="KW-1133">Transmembrane helix</keyword>
<dbReference type="SMART" id="SM00850">
    <property type="entry name" value="LytTR"/>
    <property type="match status" value="1"/>
</dbReference>
<accession>A0A9X2P923</accession>
<gene>
    <name evidence="3" type="ORF">NU887_16055</name>
</gene>
<dbReference type="GO" id="GO:0000156">
    <property type="term" value="F:phosphorelay response regulator activity"/>
    <property type="evidence" value="ECO:0007669"/>
    <property type="project" value="InterPro"/>
</dbReference>
<dbReference type="InterPro" id="IPR046947">
    <property type="entry name" value="LytR-like"/>
</dbReference>
<feature type="transmembrane region" description="Helical" evidence="1">
    <location>
        <begin position="17"/>
        <end position="34"/>
    </location>
</feature>
<organism evidence="3 4">
    <name type="scientific">Aquiflexum gelatinilyticum</name>
    <dbReference type="NCBI Taxonomy" id="2961943"/>
    <lineage>
        <taxon>Bacteria</taxon>
        <taxon>Pseudomonadati</taxon>
        <taxon>Bacteroidota</taxon>
        <taxon>Cytophagia</taxon>
        <taxon>Cytophagales</taxon>
        <taxon>Cyclobacteriaceae</taxon>
        <taxon>Aquiflexum</taxon>
    </lineage>
</organism>
<reference evidence="3" key="1">
    <citation type="submission" date="2022-08" db="EMBL/GenBank/DDBJ databases">
        <authorList>
            <person name="Zhang D."/>
        </authorList>
    </citation>
    <scope>NUCLEOTIDE SEQUENCE</scope>
    <source>
        <strain evidence="3">XJ19-11</strain>
    </source>
</reference>
<evidence type="ECO:0000313" key="4">
    <source>
        <dbReference type="Proteomes" id="UP001142175"/>
    </source>
</evidence>
<protein>
    <submittedName>
        <fullName evidence="3">LytTR family transcriptional regulator</fullName>
    </submittedName>
</protein>
<feature type="transmembrane region" description="Helical" evidence="1">
    <location>
        <begin position="46"/>
        <end position="67"/>
    </location>
</feature>
<evidence type="ECO:0000256" key="1">
    <source>
        <dbReference type="SAM" id="Phobius"/>
    </source>
</evidence>
<keyword evidence="1" id="KW-0472">Membrane</keyword>
<evidence type="ECO:0000259" key="2">
    <source>
        <dbReference type="PROSITE" id="PS50930"/>
    </source>
</evidence>
<dbReference type="PANTHER" id="PTHR37299">
    <property type="entry name" value="TRANSCRIPTIONAL REGULATOR-RELATED"/>
    <property type="match status" value="1"/>
</dbReference>
<dbReference type="Gene3D" id="2.40.50.1020">
    <property type="entry name" value="LytTr DNA-binding domain"/>
    <property type="match status" value="1"/>
</dbReference>
<keyword evidence="4" id="KW-1185">Reference proteome</keyword>
<dbReference type="PROSITE" id="PS50930">
    <property type="entry name" value="HTH_LYTTR"/>
    <property type="match status" value="1"/>
</dbReference>
<feature type="transmembrane region" description="Helical" evidence="1">
    <location>
        <begin position="79"/>
        <end position="106"/>
    </location>
</feature>
<sequence length="278" mass="33118">MDQTLTNKRFGFSQRKLFVLFGFLFTCIFLTVLIDFLESKFQNSGFYISESLLFSSYWWIFLPLWYGQLSFLETHKTKVRFALIVLIPIIIHLFAFPGFVWIISFVFYPHTFEFGQTFEFGLTQHFFKIFLLYTIPIGLYAFFRDRIRDFQSQNNSISKEANDFLTSLKVREGNKQLQIPTKDVRYFSANPPYVNVYYKDKKHLCNITLKSLSEKLDRRFFVRIHKSEIANLIHVQSYKSRQNGDYDVTMDDGTLLRLSRNFAKDFKSRLEILTQDKL</sequence>
<feature type="domain" description="HTH LytTR-type" evidence="2">
    <location>
        <begin position="168"/>
        <end position="272"/>
    </location>
</feature>